<protein>
    <submittedName>
        <fullName evidence="2">Uncharacterized protein</fullName>
    </submittedName>
</protein>
<organism evidence="2 3">
    <name type="scientific">Marinobacter antarcticus</name>
    <dbReference type="NCBI Taxonomy" id="564117"/>
    <lineage>
        <taxon>Bacteria</taxon>
        <taxon>Pseudomonadati</taxon>
        <taxon>Pseudomonadota</taxon>
        <taxon>Gammaproteobacteria</taxon>
        <taxon>Pseudomonadales</taxon>
        <taxon>Marinobacteraceae</taxon>
        <taxon>Marinobacter</taxon>
    </lineage>
</organism>
<evidence type="ECO:0000313" key="3">
    <source>
        <dbReference type="Proteomes" id="UP000184497"/>
    </source>
</evidence>
<sequence length="59" mass="6412">MNLRLVGTIGTFLLVVLGLMYQVGDFSVGDFFVFLGLGSVAGLIAWFKLFKPGSQREGK</sequence>
<keyword evidence="1" id="KW-0472">Membrane</keyword>
<gene>
    <name evidence="2" type="ORF">SAMN05216369_2499</name>
</gene>
<feature type="transmembrane region" description="Helical" evidence="1">
    <location>
        <begin position="30"/>
        <end position="50"/>
    </location>
</feature>
<keyword evidence="1" id="KW-0812">Transmembrane</keyword>
<evidence type="ECO:0000313" key="2">
    <source>
        <dbReference type="EMBL" id="SHK62210.1"/>
    </source>
</evidence>
<keyword evidence="3" id="KW-1185">Reference proteome</keyword>
<proteinExistence type="predicted"/>
<dbReference type="EMBL" id="FRAQ01000002">
    <property type="protein sequence ID" value="SHK62210.1"/>
    <property type="molecule type" value="Genomic_DNA"/>
</dbReference>
<name>A0A1M6TZ93_9GAMM</name>
<evidence type="ECO:0000256" key="1">
    <source>
        <dbReference type="SAM" id="Phobius"/>
    </source>
</evidence>
<accession>A0A1M6TZ93</accession>
<dbReference type="AlphaFoldDB" id="A0A1M6TZ93"/>
<dbReference type="Proteomes" id="UP000184497">
    <property type="component" value="Unassembled WGS sequence"/>
</dbReference>
<keyword evidence="1" id="KW-1133">Transmembrane helix</keyword>
<dbReference type="STRING" id="564117.SAMN05216369_2499"/>
<feature type="transmembrane region" description="Helical" evidence="1">
    <location>
        <begin position="5"/>
        <end position="24"/>
    </location>
</feature>
<reference evidence="3" key="1">
    <citation type="submission" date="2016-11" db="EMBL/GenBank/DDBJ databases">
        <authorList>
            <person name="Varghese N."/>
            <person name="Submissions S."/>
        </authorList>
    </citation>
    <scope>NUCLEOTIDE SEQUENCE [LARGE SCALE GENOMIC DNA]</scope>
    <source>
        <strain evidence="3">CGMCC 1.10835</strain>
    </source>
</reference>